<dbReference type="InterPro" id="IPR036694">
    <property type="entry name" value="Dodecin-like_sf"/>
</dbReference>
<dbReference type="InterPro" id="IPR050049">
    <property type="entry name" value="Dodecin_bact"/>
</dbReference>
<organism evidence="1 2">
    <name type="scientific">Streptomyces macrolidinus</name>
    <dbReference type="NCBI Taxonomy" id="2952607"/>
    <lineage>
        <taxon>Bacteria</taxon>
        <taxon>Bacillati</taxon>
        <taxon>Actinomycetota</taxon>
        <taxon>Actinomycetes</taxon>
        <taxon>Kitasatosporales</taxon>
        <taxon>Streptomycetaceae</taxon>
        <taxon>Streptomyces</taxon>
    </lineage>
</organism>
<dbReference type="InterPro" id="IPR009923">
    <property type="entry name" value="Dodecin"/>
</dbReference>
<dbReference type="SUPFAM" id="SSF89807">
    <property type="entry name" value="Dodecin-like"/>
    <property type="match status" value="1"/>
</dbReference>
<evidence type="ECO:0000313" key="1">
    <source>
        <dbReference type="EMBL" id="MCN9242284.1"/>
    </source>
</evidence>
<name>A0ABT0ZFC4_9ACTN</name>
<reference evidence="1 2" key="1">
    <citation type="submission" date="2022-05" db="EMBL/GenBank/DDBJ databases">
        <title>Streptomyces sp. nov. RY43-2 isolated from soil of a peat swamp forest.</title>
        <authorList>
            <person name="Kanchanasin P."/>
            <person name="Tanasupawat S."/>
            <person name="Phongsopitanun W."/>
        </authorList>
    </citation>
    <scope>NUCLEOTIDE SEQUENCE [LARGE SCALE GENOMIC DNA]</scope>
    <source>
        <strain evidence="1 2">RY43-2</strain>
    </source>
</reference>
<dbReference type="Gene3D" id="3.30.1660.10">
    <property type="entry name" value="Flavin-binding protein dodecin"/>
    <property type="match status" value="1"/>
</dbReference>
<dbReference type="Proteomes" id="UP001523219">
    <property type="component" value="Unassembled WGS sequence"/>
</dbReference>
<dbReference type="PANTHER" id="PTHR39324">
    <property type="entry name" value="CALCIUM DODECIN"/>
    <property type="match status" value="1"/>
</dbReference>
<dbReference type="NCBIfam" id="NF043052">
    <property type="entry name" value="DodecBact"/>
    <property type="match status" value="1"/>
</dbReference>
<dbReference type="RefSeq" id="WP_252425588.1">
    <property type="nucleotide sequence ID" value="NZ_JAMWMR010000012.1"/>
</dbReference>
<dbReference type="InterPro" id="IPR025543">
    <property type="entry name" value="Dodecin-like"/>
</dbReference>
<accession>A0ABT0ZFC4</accession>
<proteinExistence type="predicted"/>
<dbReference type="Pfam" id="PF07311">
    <property type="entry name" value="Dodecin"/>
    <property type="match status" value="1"/>
</dbReference>
<keyword evidence="2" id="KW-1185">Reference proteome</keyword>
<evidence type="ECO:0000313" key="2">
    <source>
        <dbReference type="Proteomes" id="UP001523219"/>
    </source>
</evidence>
<protein>
    <submittedName>
        <fullName evidence="1">Dodecin family protein</fullName>
    </submittedName>
</protein>
<dbReference type="EMBL" id="JAMWMR010000012">
    <property type="protein sequence ID" value="MCN9242284.1"/>
    <property type="molecule type" value="Genomic_DNA"/>
</dbReference>
<comment type="caution">
    <text evidence="1">The sequence shown here is derived from an EMBL/GenBank/DDBJ whole genome shotgun (WGS) entry which is preliminary data.</text>
</comment>
<gene>
    <name evidence="1" type="ORF">NGF19_16035</name>
</gene>
<dbReference type="PANTHER" id="PTHR39324:SF1">
    <property type="entry name" value="CALCIUM DODECIN"/>
    <property type="match status" value="1"/>
</dbReference>
<sequence length="71" mass="8027">MSDHTYRVTEIVGSSPDGIDQAIRNGITRASRTLRNLDWFEVTQVRGHLENGEIDHFQVGLKVGFRLEDGD</sequence>